<dbReference type="GO" id="GO:0030527">
    <property type="term" value="F:structural constituent of chromatin"/>
    <property type="evidence" value="ECO:0007669"/>
    <property type="project" value="InterPro"/>
</dbReference>
<dbReference type="InterPro" id="IPR000119">
    <property type="entry name" value="Hist_DNA-bd"/>
</dbReference>
<accession>A0A317E7K5</accession>
<comment type="similarity">
    <text evidence="1 4">Belongs to the bacterial histone-like protein family.</text>
</comment>
<dbReference type="InterPro" id="IPR010992">
    <property type="entry name" value="IHF-like_DNA-bd_dom_sf"/>
</dbReference>
<evidence type="ECO:0000313" key="7">
    <source>
        <dbReference type="Proteomes" id="UP000245461"/>
    </source>
</evidence>
<feature type="region of interest" description="Disordered" evidence="5">
    <location>
        <begin position="177"/>
        <end position="237"/>
    </location>
</feature>
<reference evidence="6 7" key="1">
    <citation type="submission" date="2018-05" db="EMBL/GenBank/DDBJ databases">
        <title>Zavarzinia sp. HR-AS.</title>
        <authorList>
            <person name="Lee Y."/>
            <person name="Jeon C.O."/>
        </authorList>
    </citation>
    <scope>NUCLEOTIDE SEQUENCE [LARGE SCALE GENOMIC DNA]</scope>
    <source>
        <strain evidence="6 7">HR-AS</strain>
    </source>
</reference>
<dbReference type="OrthoDB" id="9799835at2"/>
<evidence type="ECO:0000313" key="6">
    <source>
        <dbReference type="EMBL" id="PWR22919.1"/>
    </source>
</evidence>
<dbReference type="PRINTS" id="PR01727">
    <property type="entry name" value="DNABINDINGHU"/>
</dbReference>
<dbReference type="GO" id="GO:0030261">
    <property type="term" value="P:chromosome condensation"/>
    <property type="evidence" value="ECO:0007669"/>
    <property type="project" value="UniProtKB-KW"/>
</dbReference>
<dbReference type="GO" id="GO:0003677">
    <property type="term" value="F:DNA binding"/>
    <property type="evidence" value="ECO:0007669"/>
    <property type="project" value="UniProtKB-KW"/>
</dbReference>
<gene>
    <name evidence="6" type="ORF">DKG74_10920</name>
</gene>
<keyword evidence="3" id="KW-0238">DNA-binding</keyword>
<organism evidence="6 7">
    <name type="scientific">Zavarzinia aquatilis</name>
    <dbReference type="NCBI Taxonomy" id="2211142"/>
    <lineage>
        <taxon>Bacteria</taxon>
        <taxon>Pseudomonadati</taxon>
        <taxon>Pseudomonadota</taxon>
        <taxon>Alphaproteobacteria</taxon>
        <taxon>Rhodospirillales</taxon>
        <taxon>Zavarziniaceae</taxon>
        <taxon>Zavarzinia</taxon>
    </lineage>
</organism>
<dbReference type="CDD" id="cd13831">
    <property type="entry name" value="HU"/>
    <property type="match status" value="1"/>
</dbReference>
<name>A0A317E7K5_9PROT</name>
<evidence type="ECO:0008006" key="8">
    <source>
        <dbReference type="Google" id="ProtNLM"/>
    </source>
</evidence>
<keyword evidence="7" id="KW-1185">Reference proteome</keyword>
<dbReference type="Pfam" id="PF00216">
    <property type="entry name" value="Bac_DNA_binding"/>
    <property type="match status" value="1"/>
</dbReference>
<dbReference type="Proteomes" id="UP000245461">
    <property type="component" value="Unassembled WGS sequence"/>
</dbReference>
<dbReference type="PANTHER" id="PTHR33175">
    <property type="entry name" value="DNA-BINDING PROTEIN HU"/>
    <property type="match status" value="1"/>
</dbReference>
<feature type="compositionally biased region" description="Low complexity" evidence="5">
    <location>
        <begin position="204"/>
        <end position="221"/>
    </location>
</feature>
<evidence type="ECO:0000256" key="5">
    <source>
        <dbReference type="SAM" id="MobiDB-lite"/>
    </source>
</evidence>
<evidence type="ECO:0000256" key="3">
    <source>
        <dbReference type="ARBA" id="ARBA00023125"/>
    </source>
</evidence>
<evidence type="ECO:0000256" key="1">
    <source>
        <dbReference type="ARBA" id="ARBA00010529"/>
    </source>
</evidence>
<dbReference type="PANTHER" id="PTHR33175:SF3">
    <property type="entry name" value="DNA-BINDING PROTEIN HU-BETA"/>
    <property type="match status" value="1"/>
</dbReference>
<dbReference type="SUPFAM" id="SSF47729">
    <property type="entry name" value="IHF-like DNA-binding proteins"/>
    <property type="match status" value="1"/>
</dbReference>
<proteinExistence type="inferred from homology"/>
<evidence type="ECO:0000256" key="2">
    <source>
        <dbReference type="ARBA" id="ARBA00023067"/>
    </source>
</evidence>
<comment type="caution">
    <text evidence="6">The sequence shown here is derived from an EMBL/GenBank/DDBJ whole genome shotgun (WGS) entry which is preliminary data.</text>
</comment>
<dbReference type="Gene3D" id="4.10.520.10">
    <property type="entry name" value="IHF-like DNA-binding proteins"/>
    <property type="match status" value="1"/>
</dbReference>
<protein>
    <recommendedName>
        <fullName evidence="8">HU family DNA-binding protein</fullName>
    </recommendedName>
</protein>
<evidence type="ECO:0000256" key="4">
    <source>
        <dbReference type="RuleBase" id="RU003939"/>
    </source>
</evidence>
<keyword evidence="2" id="KW-0226">DNA condensation</keyword>
<sequence>MPSDRWGAVKSRARVHYFPFCCAATAGVPVPLLQTQVKVRFCPWQRHVHSRAVLGFTQTESLLSGVGQVATFKELISDYAAQTGLEPKVADKALRGVITFIATRTAKGEKLRLPGLGTFEVKKRPARKGRNPQTGAAIKIKASSRLGFKQAATLAVAAPAPKKAKPVKAVKAEVKEEAKPAKAAKAKAVKAAPAPAPAPEPVKPAKAAKTAKAKAAPAAKPVEVKAEKPARKKAAKA</sequence>
<dbReference type="SMART" id="SM00411">
    <property type="entry name" value="BHL"/>
    <property type="match status" value="1"/>
</dbReference>
<dbReference type="EMBL" id="QGLE01000005">
    <property type="protein sequence ID" value="PWR22919.1"/>
    <property type="molecule type" value="Genomic_DNA"/>
</dbReference>
<dbReference type="AlphaFoldDB" id="A0A317E7K5"/>